<dbReference type="PANTHER" id="PTHR30007">
    <property type="entry name" value="PHP DOMAIN PROTEIN"/>
    <property type="match status" value="1"/>
</dbReference>
<comment type="caution">
    <text evidence="2">The sequence shown here is derived from an EMBL/GenBank/DDBJ whole genome shotgun (WGS) entry which is preliminary data.</text>
</comment>
<protein>
    <recommendedName>
        <fullName evidence="1">Transposase IS4-like domain-containing protein</fullName>
    </recommendedName>
</protein>
<evidence type="ECO:0000313" key="3">
    <source>
        <dbReference type="Proteomes" id="UP000185596"/>
    </source>
</evidence>
<dbReference type="GO" id="GO:0004803">
    <property type="term" value="F:transposase activity"/>
    <property type="evidence" value="ECO:0007669"/>
    <property type="project" value="InterPro"/>
</dbReference>
<dbReference type="Proteomes" id="UP000185596">
    <property type="component" value="Unassembled WGS sequence"/>
</dbReference>
<dbReference type="Pfam" id="PF01609">
    <property type="entry name" value="DDE_Tnp_1"/>
    <property type="match status" value="1"/>
</dbReference>
<dbReference type="GO" id="GO:0003677">
    <property type="term" value="F:DNA binding"/>
    <property type="evidence" value="ECO:0007669"/>
    <property type="project" value="InterPro"/>
</dbReference>
<organism evidence="2 3">
    <name type="scientific">Actinophytocola xanthii</name>
    <dbReference type="NCBI Taxonomy" id="1912961"/>
    <lineage>
        <taxon>Bacteria</taxon>
        <taxon>Bacillati</taxon>
        <taxon>Actinomycetota</taxon>
        <taxon>Actinomycetes</taxon>
        <taxon>Pseudonocardiales</taxon>
        <taxon>Pseudonocardiaceae</taxon>
    </lineage>
</organism>
<dbReference type="EMBL" id="MSIE01000200">
    <property type="protein sequence ID" value="OLF04213.1"/>
    <property type="molecule type" value="Genomic_DNA"/>
</dbReference>
<feature type="domain" description="Transposase IS4-like" evidence="1">
    <location>
        <begin position="12"/>
        <end position="150"/>
    </location>
</feature>
<evidence type="ECO:0000259" key="1">
    <source>
        <dbReference type="Pfam" id="PF01609"/>
    </source>
</evidence>
<dbReference type="RefSeq" id="WP_158073587.1">
    <property type="nucleotide sequence ID" value="NZ_MSIE01000200.1"/>
</dbReference>
<reference evidence="2 3" key="1">
    <citation type="submission" date="2016-12" db="EMBL/GenBank/DDBJ databases">
        <title>The draft genome sequence of Actinophytocola sp. 11-183.</title>
        <authorList>
            <person name="Wang W."/>
            <person name="Yuan L."/>
        </authorList>
    </citation>
    <scope>NUCLEOTIDE SEQUENCE [LARGE SCALE GENOMIC DNA]</scope>
    <source>
        <strain evidence="2 3">11-183</strain>
    </source>
</reference>
<sequence>IKGADTVGVDTRGYDAGKKINGRKRFIATDTLGLLLVVLVLPASVQDRDGAKQLLLELRHRQRMGRTVRLVRHLFADSGFAGKLLDWAHTLLNTTIEIVRKPPGQKGFAVIPRRWAVERTLAWLTSYRRLARDYERHPATAEAIIRWAAITTMTRRIARTQPATRPGPRQFTTP</sequence>
<proteinExistence type="predicted"/>
<name>A0A1Q8BQ37_9PSEU</name>
<dbReference type="OrthoDB" id="4559615at2"/>
<dbReference type="AlphaFoldDB" id="A0A1Q8BQ37"/>
<keyword evidence="3" id="KW-1185">Reference proteome</keyword>
<dbReference type="InterPro" id="IPR002559">
    <property type="entry name" value="Transposase_11"/>
</dbReference>
<dbReference type="PANTHER" id="PTHR30007:SF0">
    <property type="entry name" value="TRANSPOSASE"/>
    <property type="match status" value="1"/>
</dbReference>
<dbReference type="STRING" id="1912961.BU204_37910"/>
<gene>
    <name evidence="2" type="ORF">BU204_37910</name>
</gene>
<feature type="non-terminal residue" evidence="2">
    <location>
        <position position="1"/>
    </location>
</feature>
<evidence type="ECO:0000313" key="2">
    <source>
        <dbReference type="EMBL" id="OLF04213.1"/>
    </source>
</evidence>
<accession>A0A1Q8BQ37</accession>
<dbReference type="GO" id="GO:0006313">
    <property type="term" value="P:DNA transposition"/>
    <property type="evidence" value="ECO:0007669"/>
    <property type="project" value="InterPro"/>
</dbReference>